<dbReference type="Pfam" id="PF12833">
    <property type="entry name" value="HTH_18"/>
    <property type="match status" value="1"/>
</dbReference>
<dbReference type="PROSITE" id="PS00041">
    <property type="entry name" value="HTH_ARAC_FAMILY_1"/>
    <property type="match status" value="1"/>
</dbReference>
<sequence length="291" mass="33807">MKTNIIREITPLTQSDCFTLFSRQKKQFDFPLHYHDEYELNLIINAEGAKRIIGNHIDKITDLELVFVGPNLHHGWFNHECKSENIKEVTIQFHNDLFSDSLLRKNQLSFIRGMLERSQLGILFSRDTIEMMAPRIIALTKKTGFDSVLELISILHDLSTSRNTLTLSDAHNNIDAINYNSRRIQKVFEYLNENYGQMISLAEVSQLINMPEVSFSRFIKKKTGKTFVDSLNDIRIGHASRMLINSTDTIAEIAFKCGFNNMSNFNRLFKRRKNTTPKDFRENYSGTRVFI</sequence>
<dbReference type="AlphaFoldDB" id="A0A7D4U9M9"/>
<dbReference type="InterPro" id="IPR009057">
    <property type="entry name" value="Homeodomain-like_sf"/>
</dbReference>
<feature type="domain" description="HTH araC/xylS-type" evidence="4">
    <location>
        <begin position="185"/>
        <end position="283"/>
    </location>
</feature>
<dbReference type="KEGG" id="mmab:HQ865_05335"/>
<dbReference type="PANTHER" id="PTHR43280:SF27">
    <property type="entry name" value="TRANSCRIPTIONAL REGULATOR MTLR"/>
    <property type="match status" value="1"/>
</dbReference>
<evidence type="ECO:0000313" key="5">
    <source>
        <dbReference type="EMBL" id="QKJ29198.1"/>
    </source>
</evidence>
<organism evidence="5 6">
    <name type="scientific">Mucilaginibacter mali</name>
    <dbReference type="NCBI Taxonomy" id="2740462"/>
    <lineage>
        <taxon>Bacteria</taxon>
        <taxon>Pseudomonadati</taxon>
        <taxon>Bacteroidota</taxon>
        <taxon>Sphingobacteriia</taxon>
        <taxon>Sphingobacteriales</taxon>
        <taxon>Sphingobacteriaceae</taxon>
        <taxon>Mucilaginibacter</taxon>
    </lineage>
</organism>
<gene>
    <name evidence="5" type="ORF">HQ865_05335</name>
</gene>
<dbReference type="PANTHER" id="PTHR43280">
    <property type="entry name" value="ARAC-FAMILY TRANSCRIPTIONAL REGULATOR"/>
    <property type="match status" value="1"/>
</dbReference>
<evidence type="ECO:0000259" key="4">
    <source>
        <dbReference type="PROSITE" id="PS01124"/>
    </source>
</evidence>
<dbReference type="GO" id="GO:0043565">
    <property type="term" value="F:sequence-specific DNA binding"/>
    <property type="evidence" value="ECO:0007669"/>
    <property type="project" value="InterPro"/>
</dbReference>
<evidence type="ECO:0000313" key="6">
    <source>
        <dbReference type="Proteomes" id="UP000505355"/>
    </source>
</evidence>
<keyword evidence="1" id="KW-0805">Transcription regulation</keyword>
<dbReference type="PROSITE" id="PS01124">
    <property type="entry name" value="HTH_ARAC_FAMILY_2"/>
    <property type="match status" value="1"/>
</dbReference>
<evidence type="ECO:0000256" key="2">
    <source>
        <dbReference type="ARBA" id="ARBA00023125"/>
    </source>
</evidence>
<keyword evidence="3" id="KW-0804">Transcription</keyword>
<evidence type="ECO:0000256" key="3">
    <source>
        <dbReference type="ARBA" id="ARBA00023163"/>
    </source>
</evidence>
<keyword evidence="2" id="KW-0238">DNA-binding</keyword>
<dbReference type="InterPro" id="IPR020449">
    <property type="entry name" value="Tscrpt_reg_AraC-type_HTH"/>
</dbReference>
<dbReference type="SUPFAM" id="SSF46689">
    <property type="entry name" value="Homeodomain-like"/>
    <property type="match status" value="2"/>
</dbReference>
<dbReference type="InterPro" id="IPR018060">
    <property type="entry name" value="HTH_AraC"/>
</dbReference>
<dbReference type="Gene3D" id="1.10.10.60">
    <property type="entry name" value="Homeodomain-like"/>
    <property type="match status" value="2"/>
</dbReference>
<dbReference type="PRINTS" id="PR00032">
    <property type="entry name" value="HTHARAC"/>
</dbReference>
<accession>A0A7D4U9M9</accession>
<dbReference type="GO" id="GO:0003700">
    <property type="term" value="F:DNA-binding transcription factor activity"/>
    <property type="evidence" value="ECO:0007669"/>
    <property type="project" value="InterPro"/>
</dbReference>
<keyword evidence="6" id="KW-1185">Reference proteome</keyword>
<dbReference type="InterPro" id="IPR018062">
    <property type="entry name" value="HTH_AraC-typ_CS"/>
</dbReference>
<dbReference type="RefSeq" id="WP_173413893.1">
    <property type="nucleotide sequence ID" value="NZ_CP054139.1"/>
</dbReference>
<proteinExistence type="predicted"/>
<dbReference type="Proteomes" id="UP000505355">
    <property type="component" value="Chromosome"/>
</dbReference>
<name>A0A7D4U9M9_9SPHI</name>
<dbReference type="EMBL" id="CP054139">
    <property type="protein sequence ID" value="QKJ29198.1"/>
    <property type="molecule type" value="Genomic_DNA"/>
</dbReference>
<dbReference type="SMART" id="SM00342">
    <property type="entry name" value="HTH_ARAC"/>
    <property type="match status" value="1"/>
</dbReference>
<evidence type="ECO:0000256" key="1">
    <source>
        <dbReference type="ARBA" id="ARBA00023015"/>
    </source>
</evidence>
<protein>
    <submittedName>
        <fullName evidence="5">Helix-turn-helix transcriptional regulator</fullName>
    </submittedName>
</protein>
<reference evidence="5 6" key="1">
    <citation type="submission" date="2020-05" db="EMBL/GenBank/DDBJ databases">
        <title>Mucilaginibacter mali sp. nov.</title>
        <authorList>
            <person name="Kim H.S."/>
            <person name="Lee K.C."/>
            <person name="Suh M.K."/>
            <person name="Kim J.-S."/>
            <person name="Han K.-I."/>
            <person name="Eom M.K."/>
            <person name="Shin Y.K."/>
            <person name="Lee J.-S."/>
        </authorList>
    </citation>
    <scope>NUCLEOTIDE SEQUENCE [LARGE SCALE GENOMIC DNA]</scope>
    <source>
        <strain evidence="5 6">G2-14</strain>
    </source>
</reference>